<dbReference type="GO" id="GO:0015379">
    <property type="term" value="F:potassium:chloride symporter activity"/>
    <property type="evidence" value="ECO:0007669"/>
    <property type="project" value="TreeGrafter"/>
</dbReference>
<dbReference type="PANTHER" id="PTHR11827:SF73">
    <property type="entry name" value="KAZACHOC, ISOFORM G"/>
    <property type="match status" value="1"/>
</dbReference>
<feature type="transmembrane region" description="Helical" evidence="6">
    <location>
        <begin position="260"/>
        <end position="285"/>
    </location>
</feature>
<evidence type="ECO:0000313" key="10">
    <source>
        <dbReference type="Proteomes" id="UP001347796"/>
    </source>
</evidence>
<dbReference type="GO" id="GO:0055075">
    <property type="term" value="P:potassium ion homeostasis"/>
    <property type="evidence" value="ECO:0007669"/>
    <property type="project" value="TreeGrafter"/>
</dbReference>
<comment type="caution">
    <text evidence="9">The sequence shown here is derived from an EMBL/GenBank/DDBJ whole genome shotgun (WGS) entry which is preliminary data.</text>
</comment>
<evidence type="ECO:0000259" key="8">
    <source>
        <dbReference type="Pfam" id="PF03522"/>
    </source>
</evidence>
<dbReference type="GO" id="GO:0055064">
    <property type="term" value="P:chloride ion homeostasis"/>
    <property type="evidence" value="ECO:0007669"/>
    <property type="project" value="TreeGrafter"/>
</dbReference>
<feature type="compositionally biased region" description="Polar residues" evidence="5">
    <location>
        <begin position="64"/>
        <end position="90"/>
    </location>
</feature>
<dbReference type="Proteomes" id="UP001347796">
    <property type="component" value="Unassembled WGS sequence"/>
</dbReference>
<proteinExistence type="predicted"/>
<evidence type="ECO:0000256" key="6">
    <source>
        <dbReference type="SAM" id="Phobius"/>
    </source>
</evidence>
<dbReference type="Pfam" id="PF00324">
    <property type="entry name" value="AA_permease"/>
    <property type="match status" value="2"/>
</dbReference>
<dbReference type="GO" id="GO:0045202">
    <property type="term" value="C:synapse"/>
    <property type="evidence" value="ECO:0007669"/>
    <property type="project" value="GOC"/>
</dbReference>
<feature type="transmembrane region" description="Helical" evidence="6">
    <location>
        <begin position="614"/>
        <end position="635"/>
    </location>
</feature>
<evidence type="ECO:0000256" key="5">
    <source>
        <dbReference type="SAM" id="MobiDB-lite"/>
    </source>
</evidence>
<keyword evidence="2 6" id="KW-0812">Transmembrane</keyword>
<feature type="transmembrane region" description="Helical" evidence="6">
    <location>
        <begin position="589"/>
        <end position="608"/>
    </location>
</feature>
<feature type="domain" description="Amino acid permease/ SLC12A" evidence="7">
    <location>
        <begin position="179"/>
        <end position="346"/>
    </location>
</feature>
<dbReference type="AlphaFoldDB" id="A0AAN8K662"/>
<reference evidence="9 10" key="1">
    <citation type="submission" date="2024-01" db="EMBL/GenBank/DDBJ databases">
        <title>The genome of the rayed Mediterranean limpet Patella caerulea (Linnaeus, 1758).</title>
        <authorList>
            <person name="Anh-Thu Weber A."/>
            <person name="Halstead-Nussloch G."/>
        </authorList>
    </citation>
    <scope>NUCLEOTIDE SEQUENCE [LARGE SCALE GENOMIC DNA]</scope>
    <source>
        <strain evidence="9">AATW-2023a</strain>
        <tissue evidence="9">Whole specimen</tissue>
    </source>
</reference>
<keyword evidence="3 6" id="KW-1133">Transmembrane helix</keyword>
<feature type="compositionally biased region" description="Pro residues" evidence="5">
    <location>
        <begin position="26"/>
        <end position="40"/>
    </location>
</feature>
<dbReference type="GO" id="GO:0005886">
    <property type="term" value="C:plasma membrane"/>
    <property type="evidence" value="ECO:0007669"/>
    <property type="project" value="TreeGrafter"/>
</dbReference>
<dbReference type="InterPro" id="IPR018491">
    <property type="entry name" value="SLC12_C"/>
</dbReference>
<gene>
    <name evidence="9" type="ORF">SNE40_008163</name>
</gene>
<feature type="transmembrane region" description="Helical" evidence="6">
    <location>
        <begin position="490"/>
        <end position="511"/>
    </location>
</feature>
<dbReference type="EMBL" id="JAZGQO010000006">
    <property type="protein sequence ID" value="KAK6186053.1"/>
    <property type="molecule type" value="Genomic_DNA"/>
</dbReference>
<sequence length="1114" mass="123406">MADEEHDLEDVVVPLNPVHTSEPSPQKTPSPKKTPSPEKTPSPVQTPQSPTKSIPDSPPEIVITSENGDTSASYSKQVQGTRFTVTTEPTNQEDRTGDYFTIYGDNGQFAKDDVALAENEDSPYINHMALYEDDIQNQGKVSQIINRISNYQAGIQPNPNEMEKGKGQKKANLGTALGVYLPCIQNILGVLLFVRMTWIVGMAGALESFFIVLICCCTTMLTSISMSAIATNGVVPAGGSYFMISRALGPEFGGAVGVLFYLGTSVASSMYIIGAIEILVLYMAPQISLFENPFHNYRIYGTCVLLLLCIVVFIGVSFVSKFATLSLVCVIISILCIYIGIFAASVDNSLQVCVLGDRLLTSESIRLNGTSMCTKNESGPIFQHYCKMDNNTPVCDDYFKNNEAKWVRGIPGLASGVFKENLHNRYTEAGDVIGSETPGDSSRGEIISDITTSFMILLAIYFPSVTGIMAGSNRSGDLADAQKSIPTGTILAISTTTFIYITGVFFFAACIEGHLLRDKYGESIDGGLTIGFLAWPNEWVIMVGSFLSTLGAGLQSLTGAPRLLQAIAKDNVIPFLNIFSATTKRGEPFRALILTAVISEIGILIASLDYVAPIITMFFLMCYGFVNMACALQTLLQTPNWRPRFRFYHWTLSLIGLSLCITLMFISSWYYALAAIALAFCIYKYIEYKGAEKEWGDGIRGLAMSAARYALLRLQEGPPHTKNWRPQLLVLMKIDENLEPKYPKMIRFAGQLKAGKGLTLVSSVLEGNYIERYADSQAAKLHLDKLIKDSGVKGFSDITVAPKITEGLCYLVQNSGLGGLKHNTVVMGWPYGWRHTDDTRSYKVFIDTIHNVSAGQMALLVLKGINQFPEANEKLRGTIDVWWIVHDGGLLMLLPFLLRQDKSWKNCKLRIFTVAQVEDNSIEMKKDLQTYLYQLRIQAEVNVIEMSGSDISAYTYERTLMMEQRTEMLQQMRVKKPEPQSIIDKAHNPGDVKIQLDSVPEETADSLNEPTSIQDRNQFTFTPRDKNFKPVSKNLLNLKPDNKNVRRMHTAVRLNECIVEKSHEAQLVILNLPAPPKTPAGEESYMEFLEVLTEGLDRVLMVRGSGREVITIYS</sequence>
<feature type="transmembrane region" description="Helical" evidence="6">
    <location>
        <begin position="647"/>
        <end position="664"/>
    </location>
</feature>
<protein>
    <recommendedName>
        <fullName evidence="11">Solute carrier family 12 member 6</fullName>
    </recommendedName>
</protein>
<feature type="domain" description="Amino acid permease/ SLC12A" evidence="7">
    <location>
        <begin position="440"/>
        <end position="729"/>
    </location>
</feature>
<keyword evidence="10" id="KW-1185">Reference proteome</keyword>
<evidence type="ECO:0000259" key="7">
    <source>
        <dbReference type="Pfam" id="PF00324"/>
    </source>
</evidence>
<feature type="transmembrane region" description="Helical" evidence="6">
    <location>
        <begin position="325"/>
        <end position="346"/>
    </location>
</feature>
<feature type="domain" description="SLC12A transporter C-terminal" evidence="8">
    <location>
        <begin position="743"/>
        <end position="863"/>
    </location>
</feature>
<evidence type="ECO:0000256" key="2">
    <source>
        <dbReference type="ARBA" id="ARBA00022692"/>
    </source>
</evidence>
<evidence type="ECO:0008006" key="11">
    <source>
        <dbReference type="Google" id="ProtNLM"/>
    </source>
</evidence>
<feature type="transmembrane region" description="Helical" evidence="6">
    <location>
        <begin position="297"/>
        <end position="319"/>
    </location>
</feature>
<dbReference type="GO" id="GO:1990573">
    <property type="term" value="P:potassium ion import across plasma membrane"/>
    <property type="evidence" value="ECO:0007669"/>
    <property type="project" value="TreeGrafter"/>
</dbReference>
<evidence type="ECO:0000313" key="9">
    <source>
        <dbReference type="EMBL" id="KAK6186053.1"/>
    </source>
</evidence>
<accession>A0AAN8K662</accession>
<evidence type="ECO:0000256" key="3">
    <source>
        <dbReference type="ARBA" id="ARBA00022989"/>
    </source>
</evidence>
<evidence type="ECO:0000256" key="4">
    <source>
        <dbReference type="ARBA" id="ARBA00023136"/>
    </source>
</evidence>
<feature type="compositionally biased region" description="Low complexity" evidence="5">
    <location>
        <begin position="41"/>
        <end position="53"/>
    </location>
</feature>
<feature type="region of interest" description="Disordered" evidence="5">
    <location>
        <begin position="1"/>
        <end position="96"/>
    </location>
</feature>
<name>A0AAN8K662_PATCE</name>
<dbReference type="GO" id="GO:0007268">
    <property type="term" value="P:chemical synaptic transmission"/>
    <property type="evidence" value="ECO:0007669"/>
    <property type="project" value="TreeGrafter"/>
</dbReference>
<comment type="subcellular location">
    <subcellularLocation>
        <location evidence="1">Membrane</location>
        <topology evidence="1">Multi-pass membrane protein</topology>
    </subcellularLocation>
</comment>
<organism evidence="9 10">
    <name type="scientific">Patella caerulea</name>
    <name type="common">Rayed Mediterranean limpet</name>
    <dbReference type="NCBI Taxonomy" id="87958"/>
    <lineage>
        <taxon>Eukaryota</taxon>
        <taxon>Metazoa</taxon>
        <taxon>Spiralia</taxon>
        <taxon>Lophotrochozoa</taxon>
        <taxon>Mollusca</taxon>
        <taxon>Gastropoda</taxon>
        <taxon>Patellogastropoda</taxon>
        <taxon>Patelloidea</taxon>
        <taxon>Patellidae</taxon>
        <taxon>Patella</taxon>
    </lineage>
</organism>
<dbReference type="Gene3D" id="1.20.1740.10">
    <property type="entry name" value="Amino acid/polyamine transporter I"/>
    <property type="match status" value="1"/>
</dbReference>
<dbReference type="InterPro" id="IPR004842">
    <property type="entry name" value="SLC12A_fam"/>
</dbReference>
<dbReference type="NCBIfam" id="TIGR00930">
    <property type="entry name" value="2a30"/>
    <property type="match status" value="1"/>
</dbReference>
<dbReference type="InterPro" id="IPR004841">
    <property type="entry name" value="AA-permease/SLC12A_dom"/>
</dbReference>
<feature type="transmembrane region" description="Helical" evidence="6">
    <location>
        <begin position="171"/>
        <end position="193"/>
    </location>
</feature>
<dbReference type="PANTHER" id="PTHR11827">
    <property type="entry name" value="SOLUTE CARRIER FAMILY 12, CATION COTRANSPORTERS"/>
    <property type="match status" value="1"/>
</dbReference>
<evidence type="ECO:0000256" key="1">
    <source>
        <dbReference type="ARBA" id="ARBA00004141"/>
    </source>
</evidence>
<dbReference type="Pfam" id="PF03522">
    <property type="entry name" value="SLC12"/>
    <property type="match status" value="2"/>
</dbReference>
<dbReference type="GO" id="GO:0006884">
    <property type="term" value="P:cell volume homeostasis"/>
    <property type="evidence" value="ECO:0007669"/>
    <property type="project" value="TreeGrafter"/>
</dbReference>
<feature type="transmembrane region" description="Helical" evidence="6">
    <location>
        <begin position="450"/>
        <end position="470"/>
    </location>
</feature>
<keyword evidence="4 6" id="KW-0472">Membrane</keyword>
<feature type="transmembrane region" description="Helical" evidence="6">
    <location>
        <begin position="199"/>
        <end position="221"/>
    </location>
</feature>
<feature type="compositionally biased region" description="Acidic residues" evidence="5">
    <location>
        <begin position="1"/>
        <end position="10"/>
    </location>
</feature>
<feature type="domain" description="SLC12A transporter C-terminal" evidence="8">
    <location>
        <begin position="873"/>
        <end position="1114"/>
    </location>
</feature>